<protein>
    <recommendedName>
        <fullName evidence="2">feruloyl esterase</fullName>
        <ecNumber evidence="2">3.1.1.73</ecNumber>
    </recommendedName>
</protein>
<gene>
    <name evidence="10" type="ORF">AUEXF2481DRAFT_49654</name>
</gene>
<evidence type="ECO:0000256" key="9">
    <source>
        <dbReference type="ARBA" id="ARBA00034075"/>
    </source>
</evidence>
<comment type="subcellular location">
    <subcellularLocation>
        <location evidence="1">Secreted</location>
    </subcellularLocation>
</comment>
<dbReference type="EC" id="3.1.1.73" evidence="2"/>
<keyword evidence="7" id="KW-0119">Carbohydrate metabolism</keyword>
<evidence type="ECO:0000256" key="2">
    <source>
        <dbReference type="ARBA" id="ARBA00013091"/>
    </source>
</evidence>
<keyword evidence="3" id="KW-0964">Secreted</keyword>
<feature type="non-terminal residue" evidence="10">
    <location>
        <position position="1"/>
    </location>
</feature>
<dbReference type="InterPro" id="IPR010126">
    <property type="entry name" value="Esterase_phb"/>
</dbReference>
<dbReference type="EMBL" id="KL584784">
    <property type="protein sequence ID" value="KEQ90931.1"/>
    <property type="molecule type" value="Genomic_DNA"/>
</dbReference>
<evidence type="ECO:0000256" key="7">
    <source>
        <dbReference type="ARBA" id="ARBA00023277"/>
    </source>
</evidence>
<dbReference type="GO" id="GO:0045493">
    <property type="term" value="P:xylan catabolic process"/>
    <property type="evidence" value="ECO:0007669"/>
    <property type="project" value="UniProtKB-KW"/>
</dbReference>
<dbReference type="Proteomes" id="UP000030641">
    <property type="component" value="Unassembled WGS sequence"/>
</dbReference>
<dbReference type="PANTHER" id="PTHR38050">
    <property type="match status" value="1"/>
</dbReference>
<dbReference type="InterPro" id="IPR029058">
    <property type="entry name" value="AB_hydrolase_fold"/>
</dbReference>
<keyword evidence="5" id="KW-0732">Signal</keyword>
<dbReference type="PANTHER" id="PTHR38050:SF2">
    <property type="entry name" value="FERULOYL ESTERASE C-RELATED"/>
    <property type="match status" value="1"/>
</dbReference>
<evidence type="ECO:0000256" key="8">
    <source>
        <dbReference type="ARBA" id="ARBA00023326"/>
    </source>
</evidence>
<evidence type="ECO:0000313" key="10">
    <source>
        <dbReference type="EMBL" id="KEQ90931.1"/>
    </source>
</evidence>
<dbReference type="InParanoid" id="A0A074YVL3"/>
<dbReference type="OrthoDB" id="424610at2759"/>
<dbReference type="STRING" id="1043005.A0A074YVL3"/>
<proteinExistence type="predicted"/>
<sequence length="249" mass="26935">TYNFRVPSTYDPTKAAPLIVGFHGRGDSGANFESASGWSVEKINPYGITVYPTAIRDSDGQNTWLGDPSWVNNATINDLTFVQALVANISSQYCVDTSRVFAVGMSNGAGFVNVMACDPVMSTVFTAFGPHSGAFYTKTGDANTVCFPNTVLTNDLVHNTCSPARQNPLIEFHGDNDGTISYFGGGRRGFCLPTLPHWSQDWAARDNLTTDNVTTVLNGGNLTRYEFGSSSGLLGLVTHYRMAGWTHTY</sequence>
<reference evidence="10 11" key="1">
    <citation type="journal article" date="2014" name="BMC Genomics">
        <title>Genome sequencing of four Aureobasidium pullulans varieties: biotechnological potential, stress tolerance, and description of new species.</title>
        <authorList>
            <person name="Gostin Ar C."/>
            <person name="Ohm R.A."/>
            <person name="Kogej T."/>
            <person name="Sonjak S."/>
            <person name="Turk M."/>
            <person name="Zajc J."/>
            <person name="Zalar P."/>
            <person name="Grube M."/>
            <person name="Sun H."/>
            <person name="Han J."/>
            <person name="Sharma A."/>
            <person name="Chiniquy J."/>
            <person name="Ngan C.Y."/>
            <person name="Lipzen A."/>
            <person name="Barry K."/>
            <person name="Grigoriev I.V."/>
            <person name="Gunde-Cimerman N."/>
        </authorList>
    </citation>
    <scope>NUCLEOTIDE SEQUENCE [LARGE SCALE GENOMIC DNA]</scope>
    <source>
        <strain evidence="10 11">EXF-2481</strain>
    </source>
</reference>
<dbReference type="OMA" id="MITHYRI"/>
<name>A0A074YVL3_AURSE</name>
<keyword evidence="4" id="KW-0858">Xylan degradation</keyword>
<dbReference type="RefSeq" id="XP_013339397.1">
    <property type="nucleotide sequence ID" value="XM_013483943.1"/>
</dbReference>
<evidence type="ECO:0000313" key="11">
    <source>
        <dbReference type="Proteomes" id="UP000030641"/>
    </source>
</evidence>
<accession>A0A074YVL3</accession>
<dbReference type="SUPFAM" id="SSF53474">
    <property type="entry name" value="alpha/beta-Hydrolases"/>
    <property type="match status" value="1"/>
</dbReference>
<evidence type="ECO:0000256" key="5">
    <source>
        <dbReference type="ARBA" id="ARBA00022729"/>
    </source>
</evidence>
<evidence type="ECO:0000256" key="1">
    <source>
        <dbReference type="ARBA" id="ARBA00004613"/>
    </source>
</evidence>
<evidence type="ECO:0000256" key="3">
    <source>
        <dbReference type="ARBA" id="ARBA00022525"/>
    </source>
</evidence>
<evidence type="ECO:0000256" key="4">
    <source>
        <dbReference type="ARBA" id="ARBA00022651"/>
    </source>
</evidence>
<feature type="non-terminal residue" evidence="10">
    <location>
        <position position="249"/>
    </location>
</feature>
<keyword evidence="6" id="KW-0378">Hydrolase</keyword>
<comment type="catalytic activity">
    <reaction evidence="9">
        <text>feruloyl-polysaccharide + H2O = ferulate + polysaccharide.</text>
        <dbReference type="EC" id="3.1.1.73"/>
    </reaction>
</comment>
<dbReference type="GO" id="GO:0005576">
    <property type="term" value="C:extracellular region"/>
    <property type="evidence" value="ECO:0007669"/>
    <property type="project" value="UniProtKB-SubCell"/>
</dbReference>
<organism evidence="10 11">
    <name type="scientific">Aureobasidium subglaciale (strain EXF-2481)</name>
    <name type="common">Aureobasidium pullulans var. subglaciale</name>
    <dbReference type="NCBI Taxonomy" id="1043005"/>
    <lineage>
        <taxon>Eukaryota</taxon>
        <taxon>Fungi</taxon>
        <taxon>Dikarya</taxon>
        <taxon>Ascomycota</taxon>
        <taxon>Pezizomycotina</taxon>
        <taxon>Dothideomycetes</taxon>
        <taxon>Dothideomycetidae</taxon>
        <taxon>Dothideales</taxon>
        <taxon>Saccotheciaceae</taxon>
        <taxon>Aureobasidium</taxon>
    </lineage>
</organism>
<dbReference type="AlphaFoldDB" id="A0A074YVL3"/>
<dbReference type="GeneID" id="25368617"/>
<evidence type="ECO:0000256" key="6">
    <source>
        <dbReference type="ARBA" id="ARBA00022801"/>
    </source>
</evidence>
<dbReference type="Pfam" id="PF10503">
    <property type="entry name" value="Esterase_PHB"/>
    <property type="match status" value="1"/>
</dbReference>
<keyword evidence="11" id="KW-1185">Reference proteome</keyword>
<dbReference type="InterPro" id="IPR043595">
    <property type="entry name" value="FaeB/C/D"/>
</dbReference>
<dbReference type="GO" id="GO:0030600">
    <property type="term" value="F:feruloyl esterase activity"/>
    <property type="evidence" value="ECO:0007669"/>
    <property type="project" value="UniProtKB-EC"/>
</dbReference>
<keyword evidence="8" id="KW-0624">Polysaccharide degradation</keyword>
<dbReference type="Gene3D" id="3.40.50.1820">
    <property type="entry name" value="alpha/beta hydrolase"/>
    <property type="match status" value="1"/>
</dbReference>
<dbReference type="HOGENOM" id="CLU_027551_3_1_1"/>